<dbReference type="PANTHER" id="PTHR33608:SF7">
    <property type="entry name" value="DUF58 DOMAIN-CONTAINING PROTEIN"/>
    <property type="match status" value="1"/>
</dbReference>
<accession>G8LSB2</accession>
<organism evidence="2 3">
    <name type="scientific">Acetivibrio clariflavus (strain DSM 19732 / NBRC 101661 / EBR45)</name>
    <name type="common">Clostridium clariflavum</name>
    <dbReference type="NCBI Taxonomy" id="720554"/>
    <lineage>
        <taxon>Bacteria</taxon>
        <taxon>Bacillati</taxon>
        <taxon>Bacillota</taxon>
        <taxon>Clostridia</taxon>
        <taxon>Eubacteriales</taxon>
        <taxon>Oscillospiraceae</taxon>
        <taxon>Acetivibrio</taxon>
    </lineage>
</organism>
<dbReference type="PANTHER" id="PTHR33608">
    <property type="entry name" value="BLL2464 PROTEIN"/>
    <property type="match status" value="1"/>
</dbReference>
<dbReference type="KEGG" id="ccl:Clocl_0445"/>
<dbReference type="SUPFAM" id="SSF53300">
    <property type="entry name" value="vWA-like"/>
    <property type="match status" value="1"/>
</dbReference>
<reference evidence="3" key="1">
    <citation type="submission" date="2011-12" db="EMBL/GenBank/DDBJ databases">
        <title>Complete sequence of Clostridium clariflavum DSM 19732.</title>
        <authorList>
            <consortium name="US DOE Joint Genome Institute"/>
            <person name="Lucas S."/>
            <person name="Han J."/>
            <person name="Lapidus A."/>
            <person name="Cheng J.-F."/>
            <person name="Goodwin L."/>
            <person name="Pitluck S."/>
            <person name="Peters L."/>
            <person name="Teshima H."/>
            <person name="Detter J.C."/>
            <person name="Han C."/>
            <person name="Tapia R."/>
            <person name="Land M."/>
            <person name="Hauser L."/>
            <person name="Kyrpides N."/>
            <person name="Ivanova N."/>
            <person name="Pagani I."/>
            <person name="Kitzmiller T."/>
            <person name="Lynd L."/>
            <person name="Izquierdo J."/>
            <person name="Woyke T."/>
        </authorList>
    </citation>
    <scope>NUCLEOTIDE SEQUENCE [LARGE SCALE GENOMIC DNA]</scope>
    <source>
        <strain evidence="3">DSM 19732 / NBRC 101661 / EBR45</strain>
    </source>
</reference>
<protein>
    <recommendedName>
        <fullName evidence="1">DUF58 domain-containing protein</fullName>
    </recommendedName>
</protein>
<proteinExistence type="predicted"/>
<dbReference type="Pfam" id="PF01882">
    <property type="entry name" value="DUF58"/>
    <property type="match status" value="1"/>
</dbReference>
<feature type="domain" description="DUF58" evidence="1">
    <location>
        <begin position="50"/>
        <end position="252"/>
    </location>
</feature>
<dbReference type="EMBL" id="CP003065">
    <property type="protein sequence ID" value="AEV67173.1"/>
    <property type="molecule type" value="Genomic_DNA"/>
</dbReference>
<dbReference type="OrthoDB" id="9776116at2"/>
<dbReference type="Proteomes" id="UP000005435">
    <property type="component" value="Chromosome"/>
</dbReference>
<dbReference type="InterPro" id="IPR036465">
    <property type="entry name" value="vWFA_dom_sf"/>
</dbReference>
<keyword evidence="3" id="KW-1185">Reference proteome</keyword>
<dbReference type="AlphaFoldDB" id="G8LSB2"/>
<name>G8LSB2_ACECE</name>
<sequence length="292" mass="33507">MKNKLKSQLFDSDFLKKLEQLVITSKITLVDGAAGNRKSRAKGSSVEFSDYREYSIGDDFKRIDWNAYGRFEKLFIKLFMEEREAPVHIFLDNSKSMDWGEPNKGIASRRLAAALSYISLSSYDRVSLVCLNNTVDKYKPDLRGKNSFTQILNLLENLEYSGTTDIFNTIAKFNLKSGKGISIVISDLFTKGNLLDMINYLQFKKQEIYICHVLAPQEVEPENGMSLRLIDIESGEFRDVTSSPDLIKSYKKVYKRFITNIEEICKKRGVNYIFMESSLPVERMVRKVVSSV</sequence>
<evidence type="ECO:0000313" key="2">
    <source>
        <dbReference type="EMBL" id="AEV67173.1"/>
    </source>
</evidence>
<dbReference type="eggNOG" id="COG1721">
    <property type="taxonomic scope" value="Bacteria"/>
</dbReference>
<evidence type="ECO:0000259" key="1">
    <source>
        <dbReference type="Pfam" id="PF01882"/>
    </source>
</evidence>
<dbReference type="HOGENOM" id="CLU_054927_3_1_9"/>
<dbReference type="STRING" id="720554.Clocl_0445"/>
<dbReference type="InterPro" id="IPR002881">
    <property type="entry name" value="DUF58"/>
</dbReference>
<reference evidence="2 3" key="2">
    <citation type="journal article" date="2012" name="Stand. Genomic Sci.">
        <title>Complete Genome Sequence of Clostridium clariflavum DSM 19732.</title>
        <authorList>
            <person name="Izquierdo J.A."/>
            <person name="Goodwin L."/>
            <person name="Davenport K.W."/>
            <person name="Teshima H."/>
            <person name="Bruce D."/>
            <person name="Detter C."/>
            <person name="Tapia R."/>
            <person name="Han S."/>
            <person name="Land M."/>
            <person name="Hauser L."/>
            <person name="Jeffries C.D."/>
            <person name="Han J."/>
            <person name="Pitluck S."/>
            <person name="Nolan M."/>
            <person name="Chen A."/>
            <person name="Huntemann M."/>
            <person name="Mavromatis K."/>
            <person name="Mikhailova N."/>
            <person name="Liolios K."/>
            <person name="Woyke T."/>
            <person name="Lynd L.R."/>
        </authorList>
    </citation>
    <scope>NUCLEOTIDE SEQUENCE [LARGE SCALE GENOMIC DNA]</scope>
    <source>
        <strain evidence="3">DSM 19732 / NBRC 101661 / EBR45</strain>
    </source>
</reference>
<evidence type="ECO:0000313" key="3">
    <source>
        <dbReference type="Proteomes" id="UP000005435"/>
    </source>
</evidence>
<gene>
    <name evidence="2" type="ordered locus">Clocl_0445</name>
</gene>